<feature type="transmembrane region" description="Helical" evidence="6">
    <location>
        <begin position="26"/>
        <end position="45"/>
    </location>
</feature>
<dbReference type="NCBIfam" id="NF002460">
    <property type="entry name" value="PRK01658.1"/>
    <property type="match status" value="1"/>
</dbReference>
<dbReference type="RefSeq" id="WP_204544987.1">
    <property type="nucleotide sequence ID" value="NZ_JAFBFI010000016.1"/>
</dbReference>
<evidence type="ECO:0000313" key="7">
    <source>
        <dbReference type="EMBL" id="MBM7693865.1"/>
    </source>
</evidence>
<keyword evidence="5 6" id="KW-0472">Membrane</keyword>
<comment type="subcellular location">
    <subcellularLocation>
        <location evidence="1">Cell membrane</location>
        <topology evidence="1">Multi-pass membrane protein</topology>
    </subcellularLocation>
</comment>
<dbReference type="EMBL" id="JAFBFI010000016">
    <property type="protein sequence ID" value="MBM7693865.1"/>
    <property type="molecule type" value="Genomic_DNA"/>
</dbReference>
<keyword evidence="8" id="KW-1185">Reference proteome</keyword>
<keyword evidence="4 6" id="KW-1133">Transmembrane helix</keyword>
<evidence type="ECO:0000256" key="1">
    <source>
        <dbReference type="ARBA" id="ARBA00004651"/>
    </source>
</evidence>
<gene>
    <name evidence="7" type="ORF">JOC77_003309</name>
</gene>
<keyword evidence="2" id="KW-1003">Cell membrane</keyword>
<sequence length="130" mass="14692">MKTLTIICQTMILYGLYMTGEFVQSMLQLSIPGSIIGMLLLFTLLHFKWFQPKWIETGSHFLIKHMPLLFIPATVGAMDYLSLFQKHPASIGVVLISTFIVMILSSVISQKLNNKKTHESLSDGKQEMSI</sequence>
<keyword evidence="3 6" id="KW-0812">Transmembrane</keyword>
<comment type="caution">
    <text evidence="7">The sequence shown here is derived from an EMBL/GenBank/DDBJ whole genome shotgun (WGS) entry which is preliminary data.</text>
</comment>
<evidence type="ECO:0000256" key="2">
    <source>
        <dbReference type="ARBA" id="ARBA00022475"/>
    </source>
</evidence>
<accession>A0ABS2QLM5</accession>
<name>A0ABS2QLM5_9BACI</name>
<proteinExistence type="predicted"/>
<evidence type="ECO:0000256" key="4">
    <source>
        <dbReference type="ARBA" id="ARBA00022989"/>
    </source>
</evidence>
<dbReference type="Proteomes" id="UP000823486">
    <property type="component" value="Unassembled WGS sequence"/>
</dbReference>
<dbReference type="PANTHER" id="PTHR33931:SF2">
    <property type="entry name" value="HOLIN-LIKE PROTEIN CIDA"/>
    <property type="match status" value="1"/>
</dbReference>
<reference evidence="7 8" key="1">
    <citation type="submission" date="2021-01" db="EMBL/GenBank/DDBJ databases">
        <title>Genomic Encyclopedia of Type Strains, Phase IV (KMG-IV): sequencing the most valuable type-strain genomes for metagenomic binning, comparative biology and taxonomic classification.</title>
        <authorList>
            <person name="Goeker M."/>
        </authorList>
    </citation>
    <scope>NUCLEOTIDE SEQUENCE [LARGE SCALE GENOMIC DNA]</scope>
    <source>
        <strain evidence="7 8">DSM 105482</strain>
    </source>
</reference>
<protein>
    <submittedName>
        <fullName evidence="7">Holin-like protein</fullName>
    </submittedName>
</protein>
<evidence type="ECO:0000256" key="3">
    <source>
        <dbReference type="ARBA" id="ARBA00022692"/>
    </source>
</evidence>
<feature type="transmembrane region" description="Helical" evidence="6">
    <location>
        <begin position="66"/>
        <end position="83"/>
    </location>
</feature>
<evidence type="ECO:0000313" key="8">
    <source>
        <dbReference type="Proteomes" id="UP000823486"/>
    </source>
</evidence>
<evidence type="ECO:0000256" key="6">
    <source>
        <dbReference type="SAM" id="Phobius"/>
    </source>
</evidence>
<dbReference type="PANTHER" id="PTHR33931">
    <property type="entry name" value="HOLIN-LIKE PROTEIN CIDA-RELATED"/>
    <property type="match status" value="1"/>
</dbReference>
<dbReference type="Pfam" id="PF03788">
    <property type="entry name" value="LrgA"/>
    <property type="match status" value="1"/>
</dbReference>
<evidence type="ECO:0000256" key="5">
    <source>
        <dbReference type="ARBA" id="ARBA00023136"/>
    </source>
</evidence>
<dbReference type="InterPro" id="IPR005538">
    <property type="entry name" value="LrgA/CidA"/>
</dbReference>
<organism evidence="7 8">
    <name type="scientific">Peribacillus deserti</name>
    <dbReference type="NCBI Taxonomy" id="673318"/>
    <lineage>
        <taxon>Bacteria</taxon>
        <taxon>Bacillati</taxon>
        <taxon>Bacillota</taxon>
        <taxon>Bacilli</taxon>
        <taxon>Bacillales</taxon>
        <taxon>Bacillaceae</taxon>
        <taxon>Peribacillus</taxon>
    </lineage>
</organism>
<feature type="transmembrane region" description="Helical" evidence="6">
    <location>
        <begin position="89"/>
        <end position="108"/>
    </location>
</feature>